<evidence type="ECO:0000259" key="1">
    <source>
        <dbReference type="Pfam" id="PF07812"/>
    </source>
</evidence>
<dbReference type="InterPro" id="IPR012924">
    <property type="entry name" value="TfuA_core"/>
</dbReference>
<proteinExistence type="predicted"/>
<keyword evidence="3" id="KW-1185">Reference proteome</keyword>
<evidence type="ECO:0000313" key="2">
    <source>
        <dbReference type="EMBL" id="SFR28132.1"/>
    </source>
</evidence>
<accession>A0A1I6FE12</accession>
<evidence type="ECO:0000313" key="3">
    <source>
        <dbReference type="Proteomes" id="UP000198583"/>
    </source>
</evidence>
<dbReference type="RefSeq" id="WP_093603850.1">
    <property type="nucleotide sequence ID" value="NZ_FOYL01000012.1"/>
</dbReference>
<dbReference type="Pfam" id="PF07812">
    <property type="entry name" value="TfuA"/>
    <property type="match status" value="1"/>
</dbReference>
<dbReference type="Proteomes" id="UP000198583">
    <property type="component" value="Unassembled WGS sequence"/>
</dbReference>
<dbReference type="OrthoDB" id="118811at2"/>
<dbReference type="STRING" id="84724.SAMN04488564_112243"/>
<organism evidence="2 3">
    <name type="scientific">Lentzea waywayandensis</name>
    <dbReference type="NCBI Taxonomy" id="84724"/>
    <lineage>
        <taxon>Bacteria</taxon>
        <taxon>Bacillati</taxon>
        <taxon>Actinomycetota</taxon>
        <taxon>Actinomycetes</taxon>
        <taxon>Pseudonocardiales</taxon>
        <taxon>Pseudonocardiaceae</taxon>
        <taxon>Lentzea</taxon>
    </lineage>
</organism>
<reference evidence="3" key="1">
    <citation type="submission" date="2016-10" db="EMBL/GenBank/DDBJ databases">
        <authorList>
            <person name="Varghese N."/>
            <person name="Submissions S."/>
        </authorList>
    </citation>
    <scope>NUCLEOTIDE SEQUENCE [LARGE SCALE GENOMIC DNA]</scope>
    <source>
        <strain evidence="3">DSM 44232</strain>
    </source>
</reference>
<protein>
    <recommendedName>
        <fullName evidence="1">TfuA-like core domain-containing protein</fullName>
    </recommendedName>
</protein>
<dbReference type="EMBL" id="FOYL01000012">
    <property type="protein sequence ID" value="SFR28132.1"/>
    <property type="molecule type" value="Genomic_DNA"/>
</dbReference>
<dbReference type="AlphaFoldDB" id="A0A1I6FE12"/>
<feature type="domain" description="TfuA-like core" evidence="1">
    <location>
        <begin position="50"/>
        <end position="169"/>
    </location>
</feature>
<name>A0A1I6FE12_9PSEU</name>
<sequence length="434" mass="47054">MTTCTVFVGPTLPRAQVEALLPHARILPPVRHGDLLRLGARAGDTVLIIDGLFLQTASVRHREIMYLLNRGVVVAGSSSMGALRAAELWRFGMRGYGEVFRLYRDGEIDGDDEVAIVHGTAEDGHRAYSDPAVGIRVALRDAAAAGVLSPAEADLALAEAIALPFRSRSFRAVETRMPADTAERFRAWRSAHDADLKAADARLLLTAAATGDPGLRPAGPGDEPARNVHTWIFDMWEHRYHGGTAEGEWVSDADAGAAIRLFHPGFRDHHRRHVLSWVAGMAPDHPGVAERAVAVARARGLRLPEPGGWLTERDLARPSDDVFITFLVRAFGAARRWAPSRWDLPPQLRTERSLAAGRAVVLAARRHDRGRPGAEEIDDVVAAVWGCAPGDLEPQAWDRGIPDLPTLRGIAAPFAGYVRADETISAMSAVMSVT</sequence>
<gene>
    <name evidence="2" type="ORF">SAMN04488564_112243</name>
</gene>